<protein>
    <recommendedName>
        <fullName evidence="2">Peptidase M60 domain-containing protein</fullName>
    </recommendedName>
</protein>
<dbReference type="InterPro" id="IPR031161">
    <property type="entry name" value="Peptidase_M60_dom"/>
</dbReference>
<dbReference type="InterPro" id="IPR041549">
    <property type="entry name" value="IMPa_helical"/>
</dbReference>
<dbReference type="InterPro" id="IPR042279">
    <property type="entry name" value="Pep_M60_3"/>
</dbReference>
<keyword evidence="1" id="KW-0732">Signal</keyword>
<feature type="chain" id="PRO_5002720608" description="Peptidase M60 domain-containing protein" evidence="1">
    <location>
        <begin position="26"/>
        <end position="987"/>
    </location>
</feature>
<proteinExistence type="predicted"/>
<dbReference type="Pfam" id="PF18642">
    <property type="entry name" value="IMPa_helical"/>
    <property type="match status" value="1"/>
</dbReference>
<dbReference type="PROSITE" id="PS51257">
    <property type="entry name" value="PROKAR_LIPOPROTEIN"/>
    <property type="match status" value="1"/>
</dbReference>
<sequence length="987" mass="109430">MKSWLLSSCVLLGLSACGGSGDSGADDNGGVTPPTVQAPSVELGDGITTWNDKLITLTAEVKVYASGNSTFEWHQVSGPEVSLSNVSLDGVTIDASALEHDASITLSLMVKDSSNQTASDQISIQLNDRISTAMANGDASIATDLSPQIAKRALNHIEQYRLDGKTLLESIYKNDTVEYDQGRHSQMIQLAGAEHAYPQNKAYAIVTGNKGLTFAATNDKAGQRNAAFGTDIISSMQQGHNASFEPSFKRLLGWMLAQDQTALAEPKQIRLFLMSGNTVNRINSWIELHYPNWQVETCSDEATLSSCLAEAQLVLTGSSELFTIETVAPLIAQIQADKQPILYLHLHSWNSVPLTQTVLNPMGFSMQGPGGPGNYFAQDKADWSSVTAMLDSYSALDKEQLWLTLFDSERVDFNLANCASSCDAKFNDVYRPALATIRSNIQALETNKLDIFNQADYSLYKLLIILGDNYRQQIQYPMDVATTDSLSYLKAYFADHSVYNFRDINAVPKDLGNFSRTDFSHITAVDQDVSLVSKKGFRSAGVYALPGQTVSVTRKDNSELRTWVFINTLRSGSTHEFASGGYNRPKLLQSTHIEVKAGETIKFTSPYGGPMQVRFDQTDLATQFSFQQVGQHPYWRKGMDGNQFMQDLAANQYDWAELASEHFEVHSKIDKMQATMEHEPLWNTPEKMAAAIMTQVHNYPHLLAGFKGPFIDEVAEITEFAASQGWQVDSIDTVKHMNADQATCGYGCSGNPYDAYWSFSPTSHGDIHELGHGLEKGRLRFDGHDGHSSTNPYSYYTKSRAYTELGKLPSCQGLDINDEFAVLQASMNQADPFAYMQAAKLTSWSNGMATMLQMMVAAQKHSALENGWHLLARLHILLREFERAKGSEELWLQKREQLGFSLFSLDAAKNISNNDFLMVAMSYATKLDYRELYQMWGLTTTPLAKEQLASFNFTVIDRKVYVYNPGDYCLSLDLQAVAVDGQQAWPL</sequence>
<dbReference type="HOGENOM" id="CLU_004117_0_0_6"/>
<dbReference type="AlphaFoldDB" id="A8H0Y9"/>
<reference evidence="3 4" key="1">
    <citation type="submission" date="2007-10" db="EMBL/GenBank/DDBJ databases">
        <title>Complete sequence of Shewanella pealeana ATCC 700345.</title>
        <authorList>
            <consortium name="US DOE Joint Genome Institute"/>
            <person name="Copeland A."/>
            <person name="Lucas S."/>
            <person name="Lapidus A."/>
            <person name="Barry K."/>
            <person name="Glavina del Rio T."/>
            <person name="Dalin E."/>
            <person name="Tice H."/>
            <person name="Pitluck S."/>
            <person name="Chertkov O."/>
            <person name="Brettin T."/>
            <person name="Bruce D."/>
            <person name="Detter J.C."/>
            <person name="Han C."/>
            <person name="Schmutz J."/>
            <person name="Larimer F."/>
            <person name="Land M."/>
            <person name="Hauser L."/>
            <person name="Kyrpides N."/>
            <person name="Kim E."/>
            <person name="Zhao J.-S.Z."/>
            <person name="Manno D."/>
            <person name="Hawari J."/>
            <person name="Richardson P."/>
        </authorList>
    </citation>
    <scope>NUCLEOTIDE SEQUENCE [LARGE SCALE GENOMIC DNA]</scope>
    <source>
        <strain evidence="4">ATCC 700345 / ANG-SQ1</strain>
    </source>
</reference>
<keyword evidence="4" id="KW-1185">Reference proteome</keyword>
<dbReference type="InterPro" id="IPR040711">
    <property type="entry name" value="IMPa_N_2"/>
</dbReference>
<evidence type="ECO:0000256" key="1">
    <source>
        <dbReference type="SAM" id="SignalP"/>
    </source>
</evidence>
<dbReference type="NCBIfam" id="NF038322">
    <property type="entry name" value="ImpA_fam_HExGH"/>
    <property type="match status" value="1"/>
</dbReference>
<dbReference type="EMBL" id="CP000851">
    <property type="protein sequence ID" value="ABV86226.1"/>
    <property type="molecule type" value="Genomic_DNA"/>
</dbReference>
<name>A8H0Y9_SHEPA</name>
<evidence type="ECO:0000313" key="3">
    <source>
        <dbReference type="EMBL" id="ABV86226.1"/>
    </source>
</evidence>
<dbReference type="STRING" id="398579.Spea_0899"/>
<organism evidence="3 4">
    <name type="scientific">Shewanella pealeana (strain ATCC 700345 / ANG-SQ1)</name>
    <dbReference type="NCBI Taxonomy" id="398579"/>
    <lineage>
        <taxon>Bacteria</taxon>
        <taxon>Pseudomonadati</taxon>
        <taxon>Pseudomonadota</taxon>
        <taxon>Gammaproteobacteria</taxon>
        <taxon>Alteromonadales</taxon>
        <taxon>Shewanellaceae</taxon>
        <taxon>Shewanella</taxon>
    </lineage>
</organism>
<dbReference type="Gene3D" id="1.10.390.30">
    <property type="entry name" value="Peptidase M60, enhancin-like domain 3"/>
    <property type="match status" value="1"/>
</dbReference>
<gene>
    <name evidence="3" type="ordered locus">Spea_0899</name>
</gene>
<feature type="domain" description="Peptidase M60" evidence="2">
    <location>
        <begin position="535"/>
        <end position="859"/>
    </location>
</feature>
<dbReference type="Gene3D" id="2.60.40.10">
    <property type="entry name" value="Immunoglobulins"/>
    <property type="match status" value="1"/>
</dbReference>
<accession>A8H0Y9</accession>
<dbReference type="Pfam" id="PF18650">
    <property type="entry name" value="IMPa_N_2"/>
    <property type="match status" value="1"/>
</dbReference>
<dbReference type="Proteomes" id="UP000002608">
    <property type="component" value="Chromosome"/>
</dbReference>
<dbReference type="OrthoDB" id="9122461at2"/>
<dbReference type="SMART" id="SM01276">
    <property type="entry name" value="M60-like"/>
    <property type="match status" value="1"/>
</dbReference>
<feature type="signal peptide" evidence="1">
    <location>
        <begin position="1"/>
        <end position="25"/>
    </location>
</feature>
<dbReference type="PROSITE" id="PS51723">
    <property type="entry name" value="PEPTIDASE_M60"/>
    <property type="match status" value="1"/>
</dbReference>
<evidence type="ECO:0000259" key="2">
    <source>
        <dbReference type="PROSITE" id="PS51723"/>
    </source>
</evidence>
<dbReference type="RefSeq" id="WP_012154160.1">
    <property type="nucleotide sequence ID" value="NC_009901.1"/>
</dbReference>
<dbReference type="KEGG" id="spl:Spea_0899"/>
<evidence type="ECO:0000313" key="4">
    <source>
        <dbReference type="Proteomes" id="UP000002608"/>
    </source>
</evidence>
<dbReference type="eggNOG" id="COG1879">
    <property type="taxonomic scope" value="Bacteria"/>
</dbReference>
<dbReference type="InterPro" id="IPR013783">
    <property type="entry name" value="Ig-like_fold"/>
</dbReference>